<gene>
    <name evidence="2" type="ORF">UFOVP1151_53</name>
</gene>
<keyword evidence="2" id="KW-0540">Nuclease</keyword>
<dbReference type="InterPro" id="IPR038563">
    <property type="entry name" value="Endonuclease_7_sf"/>
</dbReference>
<keyword evidence="2" id="KW-0378">Hydrolase</keyword>
<evidence type="ECO:0000313" key="2">
    <source>
        <dbReference type="EMBL" id="CAB4186691.1"/>
    </source>
</evidence>
<sequence>MRIKNSDIPAMREKIIAEQAGKCWLCEIDLKTVVPCLDHNHQTGHIRGVLCGNCNGIEGKISNLANRAKRDKTRYEFVNKVLSYWNHFSALQRKEIHPTHKTTDEKRLRRNKKARDRRKKS</sequence>
<feature type="compositionally biased region" description="Basic residues" evidence="1">
    <location>
        <begin position="108"/>
        <end position="121"/>
    </location>
</feature>
<dbReference type="EMBL" id="LR797097">
    <property type="protein sequence ID" value="CAB4186691.1"/>
    <property type="molecule type" value="Genomic_DNA"/>
</dbReference>
<dbReference type="InterPro" id="IPR004211">
    <property type="entry name" value="Endonuclease_7"/>
</dbReference>
<keyword evidence="2" id="KW-0255">Endonuclease</keyword>
<evidence type="ECO:0000256" key="1">
    <source>
        <dbReference type="SAM" id="MobiDB-lite"/>
    </source>
</evidence>
<dbReference type="Gene3D" id="3.40.1800.10">
    <property type="entry name" value="His-Me finger endonucleases"/>
    <property type="match status" value="1"/>
</dbReference>
<proteinExistence type="predicted"/>
<reference evidence="2" key="1">
    <citation type="submission" date="2020-05" db="EMBL/GenBank/DDBJ databases">
        <authorList>
            <person name="Chiriac C."/>
            <person name="Salcher M."/>
            <person name="Ghai R."/>
            <person name="Kavagutti S V."/>
        </authorList>
    </citation>
    <scope>NUCLEOTIDE SEQUENCE</scope>
</reference>
<accession>A0A6J5QZ79</accession>
<feature type="region of interest" description="Disordered" evidence="1">
    <location>
        <begin position="96"/>
        <end position="121"/>
    </location>
</feature>
<name>A0A6J5QZ79_9CAUD</name>
<feature type="compositionally biased region" description="Basic and acidic residues" evidence="1">
    <location>
        <begin position="96"/>
        <end position="107"/>
    </location>
</feature>
<organism evidence="2">
    <name type="scientific">uncultured Caudovirales phage</name>
    <dbReference type="NCBI Taxonomy" id="2100421"/>
    <lineage>
        <taxon>Viruses</taxon>
        <taxon>Duplodnaviria</taxon>
        <taxon>Heunggongvirae</taxon>
        <taxon>Uroviricota</taxon>
        <taxon>Caudoviricetes</taxon>
        <taxon>Peduoviridae</taxon>
        <taxon>Maltschvirus</taxon>
        <taxon>Maltschvirus maltsch</taxon>
    </lineage>
</organism>
<dbReference type="GO" id="GO:0004519">
    <property type="term" value="F:endonuclease activity"/>
    <property type="evidence" value="ECO:0007669"/>
    <property type="project" value="UniProtKB-KW"/>
</dbReference>
<dbReference type="SUPFAM" id="SSF54060">
    <property type="entry name" value="His-Me finger endonucleases"/>
    <property type="match status" value="1"/>
</dbReference>
<dbReference type="InterPro" id="IPR044925">
    <property type="entry name" value="His-Me_finger_sf"/>
</dbReference>
<protein>
    <submittedName>
        <fullName evidence="2">Recombination endonuclease VII</fullName>
    </submittedName>
</protein>
<dbReference type="Pfam" id="PF02945">
    <property type="entry name" value="Endonuclease_7"/>
    <property type="match status" value="1"/>
</dbReference>